<evidence type="ECO:0000313" key="2">
    <source>
        <dbReference type="EMBL" id="ARV76756.1"/>
    </source>
</evidence>
<feature type="compositionally biased region" description="Polar residues" evidence="1">
    <location>
        <begin position="1"/>
        <end position="13"/>
    </location>
</feature>
<keyword evidence="3" id="KW-1185">Reference proteome</keyword>
<feature type="compositionally biased region" description="Basic and acidic residues" evidence="1">
    <location>
        <begin position="104"/>
        <end position="129"/>
    </location>
</feature>
<feature type="region of interest" description="Disordered" evidence="1">
    <location>
        <begin position="1"/>
        <end position="33"/>
    </location>
</feature>
<proteinExistence type="predicted"/>
<evidence type="ECO:0000313" key="3">
    <source>
        <dbReference type="Proteomes" id="UP000225448"/>
    </source>
</evidence>
<accession>A0A1Y0SYM9</accession>
<evidence type="ECO:0008006" key="4">
    <source>
        <dbReference type="Google" id="ProtNLM"/>
    </source>
</evidence>
<protein>
    <recommendedName>
        <fullName evidence="4">Virion structural protein</fullName>
    </recommendedName>
</protein>
<sequence length="499" mass="56002">MSNKNRNRGQFPNNRPAPVAANLEDDTTDKFEDDAVDFSGVKETPELFEPSEGQDLVVARVEGYEAFNAAGESIGVIGPKGETGPRGPARPAGYNYDGTVVTPDNDHRTEEDRATDEASTEEHPNDRVGDQTTSSLEESVEDEQGALDDEREFEENPENDQSHDDEEEPEVESEEPAAPVYPFSELETWTVEELENYISRPENIDVYHSKLVKAIGLHRQLFTKLNEAWSVDECTAFFKEGVEPAKTSKGCYVNDVTRRLRRESSWTTQELESWALGEIKPEGLVTTNGLAVQLHERFAMPINSVDPELVIAHYKHHFGPNKGQVKLVGQIPTAKAVQPTVAEAKVTEQKIKYAGLTEMNQTYIEETLKKYCDAVRPNRVITPAKGNEAQRELHNVVKSILAEQDPVGVKSGLDILFKVINEERLINPKGVFSDTNIFRFAEGISEVGREQEIHRRLFTLFFAFIDGDEGILAQTDVQELVKYLPSRQQNQLFAYFGRA</sequence>
<feature type="compositionally biased region" description="Acidic residues" evidence="1">
    <location>
        <begin position="138"/>
        <end position="175"/>
    </location>
</feature>
<dbReference type="EMBL" id="MF042360">
    <property type="protein sequence ID" value="ARV76756.1"/>
    <property type="molecule type" value="Genomic_DNA"/>
</dbReference>
<feature type="region of interest" description="Disordered" evidence="1">
    <location>
        <begin position="74"/>
        <end position="184"/>
    </location>
</feature>
<evidence type="ECO:0000256" key="1">
    <source>
        <dbReference type="SAM" id="MobiDB-lite"/>
    </source>
</evidence>
<name>A0A1Y0SYM9_9CAUD</name>
<organism evidence="2 3">
    <name type="scientific">Pseudomonas phage Phabio</name>
    <dbReference type="NCBI Taxonomy" id="2006668"/>
    <lineage>
        <taxon>Viruses</taxon>
        <taxon>Duplodnaviria</taxon>
        <taxon>Heunggongvirae</taxon>
        <taxon>Uroviricota</taxon>
        <taxon>Caudoviricetes</taxon>
        <taxon>Chimalliviridae</taxon>
        <taxon>Phabiovirus</taxon>
        <taxon>Phabiovirus phabio</taxon>
    </lineage>
</organism>
<gene>
    <name evidence="2" type="ORF">PHABIO_125</name>
</gene>
<reference evidence="2 3" key="1">
    <citation type="submission" date="2017-05" db="EMBL/GenBank/DDBJ databases">
        <authorList>
            <person name="Song R."/>
            <person name="Chenine A.L."/>
            <person name="Ruprecht R.M."/>
        </authorList>
    </citation>
    <scope>NUCLEOTIDE SEQUENCE [LARGE SCALE GENOMIC DNA]</scope>
</reference>
<feature type="compositionally biased region" description="Acidic residues" evidence="1">
    <location>
        <begin position="23"/>
        <end position="33"/>
    </location>
</feature>
<dbReference type="Proteomes" id="UP000225448">
    <property type="component" value="Segment"/>
</dbReference>